<sequence length="577" mass="63781">MGRKLKKDNPKRYSLVLAVLLISSLTGMMALLISALKIQVFEHSKWLERYDAQVFASSKDPSSRRDIVDRYGRPLAVTVMQPSVFADPAFVSDPDETARIVSSVLGLKSEKIRKKLKAKKRFLWIRRNISDLQARALIARKLPGIYVVYEHRRFYPMRSLAGQLIGFVGTDGHGLEGIEKEFDSLMIIKGNKKRFVRDALGRQVVEEEVPSTETNEPLKLTIDSYIQRVAEAATEKIAQKYNPESAQVVIIDPRTFEILAVVNWPFFDPNAFHAYPPEIRRNRAFLDLFEPGSSVKPILVAGALEENLASTNDIVFCENGSFHVPGHTIKDVHPYGWLTLTQVVKYSSNIGAAKLAFQLGAEKYYQYLLKFGFGQPTGVEFPGEAAGIIRDWKLWRPLDLATSAFGQGIAVTALQLCSAFATIANGGIKKTPYLLKSGHNHADEKALRVISSQTSRILTTMLIEVTLEGGTGARASVPGYRVAGKTGTAQRIDPSTGKYSDKQFSSIFVGFAPAEDPRITVAVVVHSPQGASYGGIVAAPVFREIVANVLPYLGIPAKNEAVQASDIQVRYKHDRKT</sequence>
<dbReference type="Gene3D" id="1.10.150.770">
    <property type="match status" value="1"/>
</dbReference>
<dbReference type="SUPFAM" id="SSF56519">
    <property type="entry name" value="Penicillin binding protein dimerisation domain"/>
    <property type="match status" value="1"/>
</dbReference>
<dbReference type="OrthoDB" id="9789078at2"/>
<feature type="domain" description="Penicillin-binding protein dimerisation" evidence="5">
    <location>
        <begin position="60"/>
        <end position="205"/>
    </location>
</feature>
<dbReference type="Proteomes" id="UP000199611">
    <property type="component" value="Unassembled WGS sequence"/>
</dbReference>
<evidence type="ECO:0000313" key="7">
    <source>
        <dbReference type="Proteomes" id="UP000199611"/>
    </source>
</evidence>
<dbReference type="Pfam" id="PF03717">
    <property type="entry name" value="PBP_dimer"/>
    <property type="match status" value="1"/>
</dbReference>
<organism evidence="6 7">
    <name type="scientific">Thermodesulforhabdus norvegica</name>
    <dbReference type="NCBI Taxonomy" id="39841"/>
    <lineage>
        <taxon>Bacteria</taxon>
        <taxon>Pseudomonadati</taxon>
        <taxon>Thermodesulfobacteriota</taxon>
        <taxon>Syntrophobacteria</taxon>
        <taxon>Syntrophobacterales</taxon>
        <taxon>Thermodesulforhabdaceae</taxon>
        <taxon>Thermodesulforhabdus</taxon>
    </lineage>
</organism>
<dbReference type="GO" id="GO:0005886">
    <property type="term" value="C:plasma membrane"/>
    <property type="evidence" value="ECO:0007669"/>
    <property type="project" value="TreeGrafter"/>
</dbReference>
<keyword evidence="2" id="KW-0121">Carboxypeptidase</keyword>
<evidence type="ECO:0000256" key="2">
    <source>
        <dbReference type="ARBA" id="ARBA00022645"/>
    </source>
</evidence>
<evidence type="ECO:0000256" key="3">
    <source>
        <dbReference type="ARBA" id="ARBA00023136"/>
    </source>
</evidence>
<accession>A0A1I4VGI2</accession>
<dbReference type="RefSeq" id="WP_093395932.1">
    <property type="nucleotide sequence ID" value="NZ_FOUU01000009.1"/>
</dbReference>
<dbReference type="InterPro" id="IPR012338">
    <property type="entry name" value="Beta-lactam/transpept-like"/>
</dbReference>
<dbReference type="PANTHER" id="PTHR30627">
    <property type="entry name" value="PEPTIDOGLYCAN D,D-TRANSPEPTIDASE"/>
    <property type="match status" value="1"/>
</dbReference>
<dbReference type="InterPro" id="IPR001460">
    <property type="entry name" value="PCN-bd_Tpept"/>
</dbReference>
<proteinExistence type="predicted"/>
<keyword evidence="6" id="KW-0132">Cell division</keyword>
<dbReference type="Pfam" id="PF00905">
    <property type="entry name" value="Transpeptidase"/>
    <property type="match status" value="1"/>
</dbReference>
<dbReference type="GO" id="GO:0004180">
    <property type="term" value="F:carboxypeptidase activity"/>
    <property type="evidence" value="ECO:0007669"/>
    <property type="project" value="UniProtKB-KW"/>
</dbReference>
<dbReference type="GO" id="GO:0051301">
    <property type="term" value="P:cell division"/>
    <property type="evidence" value="ECO:0007669"/>
    <property type="project" value="UniProtKB-KW"/>
</dbReference>
<dbReference type="AlphaFoldDB" id="A0A1I4VGI2"/>
<evidence type="ECO:0000259" key="4">
    <source>
        <dbReference type="Pfam" id="PF00905"/>
    </source>
</evidence>
<dbReference type="GO" id="GO:0008658">
    <property type="term" value="F:penicillin binding"/>
    <property type="evidence" value="ECO:0007669"/>
    <property type="project" value="InterPro"/>
</dbReference>
<name>A0A1I4VGI2_9BACT</name>
<dbReference type="InterPro" id="IPR005311">
    <property type="entry name" value="PBP_dimer"/>
</dbReference>
<keyword evidence="2" id="KW-0378">Hydrolase</keyword>
<dbReference type="GO" id="GO:0071555">
    <property type="term" value="P:cell wall organization"/>
    <property type="evidence" value="ECO:0007669"/>
    <property type="project" value="TreeGrafter"/>
</dbReference>
<dbReference type="EMBL" id="FOUU01000009">
    <property type="protein sequence ID" value="SFN00307.1"/>
    <property type="molecule type" value="Genomic_DNA"/>
</dbReference>
<gene>
    <name evidence="6" type="ORF">SAMN05660836_02298</name>
</gene>
<keyword evidence="6" id="KW-0131">Cell cycle</keyword>
<comment type="subcellular location">
    <subcellularLocation>
        <location evidence="1">Membrane</location>
    </subcellularLocation>
</comment>
<dbReference type="InterPro" id="IPR050515">
    <property type="entry name" value="Beta-lactam/transpept"/>
</dbReference>
<dbReference type="STRING" id="39841.SAMN05660836_02298"/>
<dbReference type="InterPro" id="IPR036138">
    <property type="entry name" value="PBP_dimer_sf"/>
</dbReference>
<keyword evidence="3" id="KW-0472">Membrane</keyword>
<evidence type="ECO:0000259" key="5">
    <source>
        <dbReference type="Pfam" id="PF03717"/>
    </source>
</evidence>
<keyword evidence="2" id="KW-0645">Protease</keyword>
<dbReference type="Gene3D" id="3.90.1310.10">
    <property type="entry name" value="Penicillin-binding protein 2a (Domain 2)"/>
    <property type="match status" value="1"/>
</dbReference>
<dbReference type="SUPFAM" id="SSF56601">
    <property type="entry name" value="beta-lactamase/transpeptidase-like"/>
    <property type="match status" value="1"/>
</dbReference>
<protein>
    <submittedName>
        <fullName evidence="6">Cell division protein FtsI (Penicillin-binding protein 3)</fullName>
    </submittedName>
</protein>
<keyword evidence="7" id="KW-1185">Reference proteome</keyword>
<evidence type="ECO:0000256" key="1">
    <source>
        <dbReference type="ARBA" id="ARBA00004370"/>
    </source>
</evidence>
<dbReference type="PANTHER" id="PTHR30627:SF1">
    <property type="entry name" value="PEPTIDOGLYCAN D,D-TRANSPEPTIDASE FTSI"/>
    <property type="match status" value="1"/>
</dbReference>
<evidence type="ECO:0000313" key="6">
    <source>
        <dbReference type="EMBL" id="SFN00307.1"/>
    </source>
</evidence>
<reference evidence="6 7" key="1">
    <citation type="submission" date="2016-10" db="EMBL/GenBank/DDBJ databases">
        <authorList>
            <person name="de Groot N.N."/>
        </authorList>
    </citation>
    <scope>NUCLEOTIDE SEQUENCE [LARGE SCALE GENOMIC DNA]</scope>
    <source>
        <strain evidence="6 7">DSM 9990</strain>
    </source>
</reference>
<dbReference type="Gene3D" id="3.40.710.10">
    <property type="entry name" value="DD-peptidase/beta-lactamase superfamily"/>
    <property type="match status" value="1"/>
</dbReference>
<dbReference type="Gene3D" id="3.30.450.330">
    <property type="match status" value="1"/>
</dbReference>
<feature type="domain" description="Penicillin-binding protein transpeptidase" evidence="4">
    <location>
        <begin position="248"/>
        <end position="546"/>
    </location>
</feature>